<proteinExistence type="predicted"/>
<dbReference type="EMBL" id="JADWYK010000001">
    <property type="protein sequence ID" value="MBG8552076.1"/>
    <property type="molecule type" value="Genomic_DNA"/>
</dbReference>
<dbReference type="Proteomes" id="UP000601099">
    <property type="component" value="Unassembled WGS sequence"/>
</dbReference>
<accession>A0ABS0KW45</accession>
<sequence length="91" mass="10087">MTSRNSVRIGLGIVLSLFVSLVCGILIFDSAWFRQPPKETAGKDLFGKPDVLLSLECSHDLIGLTNHGEVFDFFEYNVLSSKKLIPISTEN</sequence>
<gene>
    <name evidence="2" type="ORF">I5L79_00880</name>
</gene>
<keyword evidence="1" id="KW-0472">Membrane</keyword>
<evidence type="ECO:0000313" key="3">
    <source>
        <dbReference type="Proteomes" id="UP000601099"/>
    </source>
</evidence>
<keyword evidence="1" id="KW-0812">Transmembrane</keyword>
<evidence type="ECO:0000313" key="2">
    <source>
        <dbReference type="EMBL" id="MBG8552076.1"/>
    </source>
</evidence>
<keyword evidence="3" id="KW-1185">Reference proteome</keyword>
<keyword evidence="1" id="KW-1133">Transmembrane helix</keyword>
<evidence type="ECO:0000256" key="1">
    <source>
        <dbReference type="SAM" id="Phobius"/>
    </source>
</evidence>
<comment type="caution">
    <text evidence="2">The sequence shown here is derived from an EMBL/GenBank/DDBJ whole genome shotgun (WGS) entry which is preliminary data.</text>
</comment>
<name>A0ABS0KW45_9BACT</name>
<feature type="transmembrane region" description="Helical" evidence="1">
    <location>
        <begin position="6"/>
        <end position="28"/>
    </location>
</feature>
<reference evidence="2 3" key="1">
    <citation type="submission" date="2020-11" db="EMBL/GenBank/DDBJ databases">
        <title>Hymenobacter sp.</title>
        <authorList>
            <person name="Kim M.K."/>
        </authorList>
    </citation>
    <scope>NUCLEOTIDE SEQUENCE [LARGE SCALE GENOMIC DNA]</scope>
    <source>
        <strain evidence="2 3">BT594</strain>
    </source>
</reference>
<protein>
    <submittedName>
        <fullName evidence="2">Uncharacterized protein</fullName>
    </submittedName>
</protein>
<organism evidence="2 3">
    <name type="scientific">Hymenobacter guriensis</name>
    <dbReference type="NCBI Taxonomy" id="2793065"/>
    <lineage>
        <taxon>Bacteria</taxon>
        <taxon>Pseudomonadati</taxon>
        <taxon>Bacteroidota</taxon>
        <taxon>Cytophagia</taxon>
        <taxon>Cytophagales</taxon>
        <taxon>Hymenobacteraceae</taxon>
        <taxon>Hymenobacter</taxon>
    </lineage>
</organism>